<proteinExistence type="predicted"/>
<protein>
    <submittedName>
        <fullName evidence="2">DNA repair protein</fullName>
    </submittedName>
</protein>
<name>A0A9D9I1W0_9FIRM</name>
<evidence type="ECO:0000313" key="3">
    <source>
        <dbReference type="Proteomes" id="UP000823618"/>
    </source>
</evidence>
<dbReference type="AlphaFoldDB" id="A0A9D9I1W0"/>
<keyword evidence="1" id="KW-0175">Coiled coil</keyword>
<reference evidence="2" key="1">
    <citation type="submission" date="2020-10" db="EMBL/GenBank/DDBJ databases">
        <authorList>
            <person name="Gilroy R."/>
        </authorList>
    </citation>
    <scope>NUCLEOTIDE SEQUENCE</scope>
    <source>
        <strain evidence="2">E3-2379</strain>
    </source>
</reference>
<dbReference type="EMBL" id="JADIML010000169">
    <property type="protein sequence ID" value="MBO8463526.1"/>
    <property type="molecule type" value="Genomic_DNA"/>
</dbReference>
<gene>
    <name evidence="2" type="ORF">IAC13_06295</name>
</gene>
<dbReference type="Proteomes" id="UP000823618">
    <property type="component" value="Unassembled WGS sequence"/>
</dbReference>
<evidence type="ECO:0000313" key="2">
    <source>
        <dbReference type="EMBL" id="MBO8463526.1"/>
    </source>
</evidence>
<organism evidence="2 3">
    <name type="scientific">Candidatus Scybalomonas excrementavium</name>
    <dbReference type="NCBI Taxonomy" id="2840943"/>
    <lineage>
        <taxon>Bacteria</taxon>
        <taxon>Bacillati</taxon>
        <taxon>Bacillota</taxon>
        <taxon>Clostridia</taxon>
        <taxon>Lachnospirales</taxon>
        <taxon>Lachnospiraceae</taxon>
        <taxon>Lachnospiraceae incertae sedis</taxon>
        <taxon>Candidatus Scybalomonas</taxon>
    </lineage>
</organism>
<dbReference type="Gene3D" id="1.20.5.620">
    <property type="entry name" value="F1F0 ATP synthase subunit B, membrane domain"/>
    <property type="match status" value="1"/>
</dbReference>
<accession>A0A9D9I1W0</accession>
<evidence type="ECO:0000256" key="1">
    <source>
        <dbReference type="SAM" id="Coils"/>
    </source>
</evidence>
<sequence>MTDKELKKLGRVALLEMLVDMGKRNEELEHENEVLKKLQEEKEIRIQNAGSIANAALELNKVFENAQAAADQYLSNIKQLQKKEEEQANTILEEANLKAQWILEQAKKEADQILSNAKLKAEAT</sequence>
<reference evidence="2" key="2">
    <citation type="journal article" date="2021" name="PeerJ">
        <title>Extensive microbial diversity within the chicken gut microbiome revealed by metagenomics and culture.</title>
        <authorList>
            <person name="Gilroy R."/>
            <person name="Ravi A."/>
            <person name="Getino M."/>
            <person name="Pursley I."/>
            <person name="Horton D.L."/>
            <person name="Alikhan N.F."/>
            <person name="Baker D."/>
            <person name="Gharbi K."/>
            <person name="Hall N."/>
            <person name="Watson M."/>
            <person name="Adriaenssens E.M."/>
            <person name="Foster-Nyarko E."/>
            <person name="Jarju S."/>
            <person name="Secka A."/>
            <person name="Antonio M."/>
            <person name="Oren A."/>
            <person name="Chaudhuri R.R."/>
            <person name="La Ragione R."/>
            <person name="Hildebrand F."/>
            <person name="Pallen M.J."/>
        </authorList>
    </citation>
    <scope>NUCLEOTIDE SEQUENCE</scope>
    <source>
        <strain evidence="2">E3-2379</strain>
    </source>
</reference>
<feature type="coiled-coil region" evidence="1">
    <location>
        <begin position="18"/>
        <end position="100"/>
    </location>
</feature>
<comment type="caution">
    <text evidence="2">The sequence shown here is derived from an EMBL/GenBank/DDBJ whole genome shotgun (WGS) entry which is preliminary data.</text>
</comment>